<sequence>MEVDGPPSAAGEVAPQLALLQASAAAAINDNDLNLLELLSRETEIDGSRSPPGKGTSQHTSLQASPAAAAISGNYFELLALLEREMEVVGSGGRRSAVQLIPGVARTTARCAGDAIGIKLPLSPLPDSDGSLNFDTALLYEMRNDAHDSRASCELVQPQQSSYPAAAIPAWAPTDDFGHIVPLGWNHGFQPAPDVLIGALNRTGVLPGPFQATNLFIRGQPYMAQLGAGIREATPNNPLGANINLIPGIKDG</sequence>
<dbReference type="Proteomes" id="UP000052023">
    <property type="component" value="Unassembled WGS sequence"/>
</dbReference>
<feature type="compositionally biased region" description="Polar residues" evidence="1">
    <location>
        <begin position="55"/>
        <end position="64"/>
    </location>
</feature>
<accession>A0A0R3MHK2</accession>
<feature type="region of interest" description="Disordered" evidence="1">
    <location>
        <begin position="44"/>
        <end position="64"/>
    </location>
</feature>
<proteinExistence type="predicted"/>
<evidence type="ECO:0000313" key="2">
    <source>
        <dbReference type="EMBL" id="KRR19659.1"/>
    </source>
</evidence>
<protein>
    <submittedName>
        <fullName evidence="2">Uncharacterized protein</fullName>
    </submittedName>
</protein>
<organism evidence="2 3">
    <name type="scientific">Bradyrhizobium retamae</name>
    <dbReference type="NCBI Taxonomy" id="1300035"/>
    <lineage>
        <taxon>Bacteria</taxon>
        <taxon>Pseudomonadati</taxon>
        <taxon>Pseudomonadota</taxon>
        <taxon>Alphaproteobacteria</taxon>
        <taxon>Hyphomicrobiales</taxon>
        <taxon>Nitrobacteraceae</taxon>
        <taxon>Bradyrhizobium</taxon>
    </lineage>
</organism>
<dbReference type="EMBL" id="LLYA01000184">
    <property type="protein sequence ID" value="KRR19659.1"/>
    <property type="molecule type" value="Genomic_DNA"/>
</dbReference>
<reference evidence="2 3" key="1">
    <citation type="submission" date="2014-03" db="EMBL/GenBank/DDBJ databases">
        <title>Bradyrhizobium valentinum sp. nov., isolated from effective nodules of Lupinus mariae-josephae, a lupine endemic of basic-lime soils in Eastern Spain.</title>
        <authorList>
            <person name="Duran D."/>
            <person name="Rey L."/>
            <person name="Navarro A."/>
            <person name="Busquets A."/>
            <person name="Imperial J."/>
            <person name="Ruiz-Argueso T."/>
        </authorList>
    </citation>
    <scope>NUCLEOTIDE SEQUENCE [LARGE SCALE GENOMIC DNA]</scope>
    <source>
        <strain evidence="2 3">Ro19</strain>
    </source>
</reference>
<comment type="caution">
    <text evidence="2">The sequence shown here is derived from an EMBL/GenBank/DDBJ whole genome shotgun (WGS) entry which is preliminary data.</text>
</comment>
<gene>
    <name evidence="2" type="ORF">CQ13_33415</name>
</gene>
<dbReference type="OrthoDB" id="8248052at2"/>
<evidence type="ECO:0000313" key="3">
    <source>
        <dbReference type="Proteomes" id="UP000052023"/>
    </source>
</evidence>
<name>A0A0R3MHK2_9BRAD</name>
<dbReference type="AlphaFoldDB" id="A0A0R3MHK2"/>
<dbReference type="RefSeq" id="WP_057846627.1">
    <property type="nucleotide sequence ID" value="NZ_LLYA01000184.1"/>
</dbReference>
<keyword evidence="3" id="KW-1185">Reference proteome</keyword>
<evidence type="ECO:0000256" key="1">
    <source>
        <dbReference type="SAM" id="MobiDB-lite"/>
    </source>
</evidence>